<evidence type="ECO:0000313" key="4">
    <source>
        <dbReference type="Proteomes" id="UP000178811"/>
    </source>
</evidence>
<dbReference type="EMBL" id="MFLW01000007">
    <property type="protein sequence ID" value="OGG78481.1"/>
    <property type="molecule type" value="Genomic_DNA"/>
</dbReference>
<evidence type="ECO:0008006" key="5">
    <source>
        <dbReference type="Google" id="ProtNLM"/>
    </source>
</evidence>
<accession>A0A1F6EXW7</accession>
<feature type="transmembrane region" description="Helical" evidence="2">
    <location>
        <begin position="55"/>
        <end position="75"/>
    </location>
</feature>
<reference evidence="3 4" key="1">
    <citation type="journal article" date="2016" name="Nat. Commun.">
        <title>Thousands of microbial genomes shed light on interconnected biogeochemical processes in an aquifer system.</title>
        <authorList>
            <person name="Anantharaman K."/>
            <person name="Brown C.T."/>
            <person name="Hug L.A."/>
            <person name="Sharon I."/>
            <person name="Castelle C.J."/>
            <person name="Probst A.J."/>
            <person name="Thomas B.C."/>
            <person name="Singh A."/>
            <person name="Wilkins M.J."/>
            <person name="Karaoz U."/>
            <person name="Brodie E.L."/>
            <person name="Williams K.H."/>
            <person name="Hubbard S.S."/>
            <person name="Banfield J.F."/>
        </authorList>
    </citation>
    <scope>NUCLEOTIDE SEQUENCE [LARGE SCALE GENOMIC DNA]</scope>
</reference>
<comment type="caution">
    <text evidence="3">The sequence shown here is derived from an EMBL/GenBank/DDBJ whole genome shotgun (WGS) entry which is preliminary data.</text>
</comment>
<feature type="compositionally biased region" description="Basic and acidic residues" evidence="1">
    <location>
        <begin position="208"/>
        <end position="238"/>
    </location>
</feature>
<keyword evidence="2" id="KW-0472">Membrane</keyword>
<protein>
    <recommendedName>
        <fullName evidence="5">DUF5667 domain-containing protein</fullName>
    </recommendedName>
</protein>
<dbReference type="AlphaFoldDB" id="A0A1F6EXW7"/>
<evidence type="ECO:0000256" key="2">
    <source>
        <dbReference type="SAM" id="Phobius"/>
    </source>
</evidence>
<feature type="region of interest" description="Disordered" evidence="1">
    <location>
        <begin position="208"/>
        <end position="260"/>
    </location>
</feature>
<sequence length="260" mass="29004">MNNEETFIKSFRNVKLSLDARRRMRAELSAYADFYAVPAAGASLLQQTRFFMNRFSYAVGVCSFLLMGGSIAYAGHISLPGSPLYPVKLAILEPVERVFTIREQTTIDWNIDLAYRRLDEADIVTHVSEPSLKGEAQAAIRVVDAVRTVQKNIDALPSSARAEATVAFNEKLSTHENTLARLALVASTSKATSTASALNKLFTEVHARAERNTSSKDAREPSRQQQKATDEKNKESRSKQQHNVLDNEMIESFFDKDAQE</sequence>
<evidence type="ECO:0000256" key="1">
    <source>
        <dbReference type="SAM" id="MobiDB-lite"/>
    </source>
</evidence>
<organism evidence="3 4">
    <name type="scientific">Candidatus Kaiserbacteria bacterium RIFCSPLOWO2_01_FULL_52_12b</name>
    <dbReference type="NCBI Taxonomy" id="1798509"/>
    <lineage>
        <taxon>Bacteria</taxon>
        <taxon>Candidatus Kaiseribacteriota</taxon>
    </lineage>
</organism>
<gene>
    <name evidence="3" type="ORF">A3A36_01575</name>
</gene>
<name>A0A1F6EXW7_9BACT</name>
<keyword evidence="2" id="KW-0812">Transmembrane</keyword>
<dbReference type="Proteomes" id="UP000178811">
    <property type="component" value="Unassembled WGS sequence"/>
</dbReference>
<evidence type="ECO:0000313" key="3">
    <source>
        <dbReference type="EMBL" id="OGG78481.1"/>
    </source>
</evidence>
<keyword evidence="2" id="KW-1133">Transmembrane helix</keyword>
<proteinExistence type="predicted"/>